<sequence>MIEFYLALDERGLEDTYVIVDDIPFIYDHKALDEIGSYLKVDFIGSQGLKLINSNQTLAYGLKLKRL</sequence>
<name>A0AAJ2KUT6_ALKPS</name>
<dbReference type="AlphaFoldDB" id="A0AAJ2KUT6"/>
<gene>
    <name evidence="1" type="ORF">RYX45_07965</name>
</gene>
<organism evidence="1 2">
    <name type="scientific">Alkalihalophilus pseudofirmus</name>
    <name type="common">Bacillus pseudofirmus</name>
    <dbReference type="NCBI Taxonomy" id="79885"/>
    <lineage>
        <taxon>Bacteria</taxon>
        <taxon>Bacillati</taxon>
        <taxon>Bacillota</taxon>
        <taxon>Bacilli</taxon>
        <taxon>Bacillales</taxon>
        <taxon>Bacillaceae</taxon>
        <taxon>Alkalihalophilus</taxon>
    </lineage>
</organism>
<comment type="caution">
    <text evidence="1">The sequence shown here is derived from an EMBL/GenBank/DDBJ whole genome shotgun (WGS) entry which is preliminary data.</text>
</comment>
<dbReference type="EMBL" id="JAWJAY010000001">
    <property type="protein sequence ID" value="MDV2885114.1"/>
    <property type="molecule type" value="Genomic_DNA"/>
</dbReference>
<reference evidence="1" key="1">
    <citation type="submission" date="2023-10" db="EMBL/GenBank/DDBJ databases">
        <title>Screening of Alkalihalophilus pseudofirmusBZ-TG-HK211 and Its Alleviation of Salt Stress on Rapeseed Growth.</title>
        <authorList>
            <person name="Zhao B."/>
            <person name="Guo T."/>
        </authorList>
    </citation>
    <scope>NUCLEOTIDE SEQUENCE</scope>
    <source>
        <strain evidence="1">BZ-TG-HK211</strain>
    </source>
</reference>
<dbReference type="Proteomes" id="UP001285636">
    <property type="component" value="Unassembled WGS sequence"/>
</dbReference>
<proteinExistence type="predicted"/>
<evidence type="ECO:0000313" key="1">
    <source>
        <dbReference type="EMBL" id="MDV2885114.1"/>
    </source>
</evidence>
<accession>A0AAJ2KUT6</accession>
<evidence type="ECO:0000313" key="2">
    <source>
        <dbReference type="Proteomes" id="UP001285636"/>
    </source>
</evidence>
<protein>
    <submittedName>
        <fullName evidence="1">Uncharacterized protein</fullName>
    </submittedName>
</protein>
<dbReference type="RefSeq" id="WP_323466502.1">
    <property type="nucleotide sequence ID" value="NZ_CP144224.1"/>
</dbReference>